<feature type="domain" description="ZW10 C-terminal helical" evidence="10">
    <location>
        <begin position="695"/>
        <end position="829"/>
    </location>
</feature>
<feature type="region of interest" description="Disordered" evidence="8">
    <location>
        <begin position="1042"/>
        <end position="1076"/>
    </location>
</feature>
<name>A0A1Y2A1P0_9PLEO</name>
<evidence type="ECO:0000256" key="3">
    <source>
        <dbReference type="ARBA" id="ARBA00022574"/>
    </source>
</evidence>
<dbReference type="GO" id="GO:0007094">
    <property type="term" value="P:mitotic spindle assembly checkpoint signaling"/>
    <property type="evidence" value="ECO:0007669"/>
    <property type="project" value="TreeGrafter"/>
</dbReference>
<dbReference type="GO" id="GO:0000463">
    <property type="term" value="P:maturation of LSU-rRNA from tricistronic rRNA transcript (SSU-rRNA, 5.8S rRNA, LSU-rRNA)"/>
    <property type="evidence" value="ECO:0007669"/>
    <property type="project" value="UniProtKB-UniRule"/>
</dbReference>
<dbReference type="InterPro" id="IPR015943">
    <property type="entry name" value="WD40/YVTN_repeat-like_dom_sf"/>
</dbReference>
<evidence type="ECO:0000256" key="2">
    <source>
        <dbReference type="ARBA" id="ARBA00022552"/>
    </source>
</evidence>
<dbReference type="AlphaFoldDB" id="A0A1Y2A1P0"/>
<dbReference type="GO" id="GO:0005654">
    <property type="term" value="C:nucleoplasm"/>
    <property type="evidence" value="ECO:0007669"/>
    <property type="project" value="UniProtKB-SubCell"/>
</dbReference>
<dbReference type="Gene3D" id="2.130.10.10">
    <property type="entry name" value="YVTN repeat-like/Quinoprotein amine dehydrogenase"/>
    <property type="match status" value="1"/>
</dbReference>
<keyword evidence="4" id="KW-0677">Repeat</keyword>
<dbReference type="InterPro" id="IPR001680">
    <property type="entry name" value="WD40_rpt"/>
</dbReference>
<evidence type="ECO:0000256" key="8">
    <source>
        <dbReference type="SAM" id="MobiDB-lite"/>
    </source>
</evidence>
<feature type="repeat" description="WD" evidence="7">
    <location>
        <begin position="1076"/>
        <end position="1118"/>
    </location>
</feature>
<dbReference type="OrthoDB" id="534815at2759"/>
<evidence type="ECO:0000256" key="7">
    <source>
        <dbReference type="PROSITE-ProRule" id="PRU00221"/>
    </source>
</evidence>
<dbReference type="Pfam" id="PF22766">
    <property type="entry name" value="ZW10_C2"/>
    <property type="match status" value="1"/>
</dbReference>
<keyword evidence="5 6" id="KW-0539">Nucleus</keyword>
<keyword evidence="1 6" id="KW-0690">Ribosome biogenesis</keyword>
<dbReference type="GO" id="GO:0043021">
    <property type="term" value="F:ribonucleoprotein complex binding"/>
    <property type="evidence" value="ECO:0007669"/>
    <property type="project" value="UniProtKB-UniRule"/>
</dbReference>
<dbReference type="InterPro" id="IPR036322">
    <property type="entry name" value="WD40_repeat_dom_sf"/>
</dbReference>
<reference evidence="11 12" key="1">
    <citation type="submission" date="2016-07" db="EMBL/GenBank/DDBJ databases">
        <title>Pervasive Adenine N6-methylation of Active Genes in Fungi.</title>
        <authorList>
            <consortium name="DOE Joint Genome Institute"/>
            <person name="Mondo S.J."/>
            <person name="Dannebaum R.O."/>
            <person name="Kuo R.C."/>
            <person name="Labutti K."/>
            <person name="Haridas S."/>
            <person name="Kuo A."/>
            <person name="Salamov A."/>
            <person name="Ahrendt S.R."/>
            <person name="Lipzen A."/>
            <person name="Sullivan W."/>
            <person name="Andreopoulos W.B."/>
            <person name="Clum A."/>
            <person name="Lindquist E."/>
            <person name="Daum C."/>
            <person name="Ramamoorthy G.K."/>
            <person name="Gryganskyi A."/>
            <person name="Culley D."/>
            <person name="Magnuson J.K."/>
            <person name="James T.Y."/>
            <person name="O'Malley M.A."/>
            <person name="Stajich J.E."/>
            <person name="Spatafora J.W."/>
            <person name="Visel A."/>
            <person name="Grigoriev I.V."/>
        </authorList>
    </citation>
    <scope>NUCLEOTIDE SEQUENCE [LARGE SCALE GENOMIC DNA]</scope>
    <source>
        <strain evidence="11 12">CBS 115471</strain>
    </source>
</reference>
<comment type="function">
    <text evidence="6">Component of the NOP7 complex, which is required for maturation of the 25S and 5.8S ribosomal RNAs and formation of the 60S ribosome.</text>
</comment>
<dbReference type="Pfam" id="PF00400">
    <property type="entry name" value="WD40"/>
    <property type="match status" value="4"/>
</dbReference>
<dbReference type="InterPro" id="IPR012972">
    <property type="entry name" value="NLE"/>
</dbReference>
<keyword evidence="3 7" id="KW-0853">WD repeat</keyword>
<dbReference type="InterPro" id="IPR020472">
    <property type="entry name" value="WD40_PAC1"/>
</dbReference>
<keyword evidence="12" id="KW-1185">Reference proteome</keyword>
<comment type="similarity">
    <text evidence="6">Belongs to the WD repeat WDR12/YTM1 family.</text>
</comment>
<dbReference type="GO" id="GO:0005737">
    <property type="term" value="C:cytoplasm"/>
    <property type="evidence" value="ECO:0007669"/>
    <property type="project" value="GOC"/>
</dbReference>
<dbReference type="PANTHER" id="PTHR12205:SF0">
    <property type="entry name" value="CENTROMERE_KINETOCHORE PROTEIN ZW10 HOMOLOG"/>
    <property type="match status" value="1"/>
</dbReference>
<organism evidence="11 12">
    <name type="scientific">Clohesyomyces aquaticus</name>
    <dbReference type="NCBI Taxonomy" id="1231657"/>
    <lineage>
        <taxon>Eukaryota</taxon>
        <taxon>Fungi</taxon>
        <taxon>Dikarya</taxon>
        <taxon>Ascomycota</taxon>
        <taxon>Pezizomycotina</taxon>
        <taxon>Dothideomycetes</taxon>
        <taxon>Pleosporomycetidae</taxon>
        <taxon>Pleosporales</taxon>
        <taxon>Lindgomycetaceae</taxon>
        <taxon>Clohesyomyces</taxon>
    </lineage>
</organism>
<evidence type="ECO:0000313" key="11">
    <source>
        <dbReference type="EMBL" id="ORY16227.1"/>
    </source>
</evidence>
<dbReference type="EMBL" id="MCFA01000019">
    <property type="protein sequence ID" value="ORY16227.1"/>
    <property type="molecule type" value="Genomic_DNA"/>
</dbReference>
<comment type="subcellular location">
    <subcellularLocation>
        <location evidence="6">Nucleus</location>
        <location evidence="6">Nucleolus</location>
    </subcellularLocation>
    <subcellularLocation>
        <location evidence="6">Nucleus</location>
        <location evidence="6">Nucleoplasm</location>
    </subcellularLocation>
</comment>
<evidence type="ECO:0000256" key="5">
    <source>
        <dbReference type="ARBA" id="ARBA00023242"/>
    </source>
</evidence>
<gene>
    <name evidence="6" type="primary">YTM1</name>
    <name evidence="11" type="ORF">BCR34DRAFT_584447</name>
</gene>
<feature type="domain" description="NLE" evidence="9">
    <location>
        <begin position="830"/>
        <end position="869"/>
    </location>
</feature>
<dbReference type="GO" id="GO:0005730">
    <property type="term" value="C:nucleolus"/>
    <property type="evidence" value="ECO:0007669"/>
    <property type="project" value="UniProtKB-SubCell"/>
</dbReference>
<dbReference type="GO" id="GO:0030687">
    <property type="term" value="C:preribosome, large subunit precursor"/>
    <property type="evidence" value="ECO:0007669"/>
    <property type="project" value="UniProtKB-UniRule"/>
</dbReference>
<evidence type="ECO:0000313" key="12">
    <source>
        <dbReference type="Proteomes" id="UP000193144"/>
    </source>
</evidence>
<evidence type="ECO:0000259" key="9">
    <source>
        <dbReference type="Pfam" id="PF08154"/>
    </source>
</evidence>
<feature type="region of interest" description="Disordered" evidence="8">
    <location>
        <begin position="412"/>
        <end position="522"/>
    </location>
</feature>
<dbReference type="GO" id="GO:0000466">
    <property type="term" value="P:maturation of 5.8S rRNA from tricistronic rRNA transcript (SSU-rRNA, 5.8S rRNA, LSU-rRNA)"/>
    <property type="evidence" value="ECO:0007669"/>
    <property type="project" value="UniProtKB-UniRule"/>
</dbReference>
<dbReference type="STRING" id="1231657.A0A1Y2A1P0"/>
<dbReference type="InterPro" id="IPR046362">
    <property type="entry name" value="Zw10/DSL1_C_sf"/>
</dbReference>
<feature type="compositionally biased region" description="Acidic residues" evidence="8">
    <location>
        <begin position="452"/>
        <end position="471"/>
    </location>
</feature>
<dbReference type="Pfam" id="PF08154">
    <property type="entry name" value="NLE"/>
    <property type="match status" value="1"/>
</dbReference>
<evidence type="ECO:0000259" key="10">
    <source>
        <dbReference type="Pfam" id="PF22766"/>
    </source>
</evidence>
<proteinExistence type="inferred from homology"/>
<dbReference type="Proteomes" id="UP000193144">
    <property type="component" value="Unassembled WGS sequence"/>
</dbReference>
<dbReference type="PRINTS" id="PR00320">
    <property type="entry name" value="GPROTEINBRPT"/>
</dbReference>
<comment type="caution">
    <text evidence="11">The sequence shown here is derived from an EMBL/GenBank/DDBJ whole genome shotgun (WGS) entry which is preliminary data.</text>
</comment>
<dbReference type="HAMAP" id="MF_03029">
    <property type="entry name" value="WDR12"/>
    <property type="match status" value="1"/>
</dbReference>
<dbReference type="InterPro" id="IPR055148">
    <property type="entry name" value="ZW10_C_2"/>
</dbReference>
<comment type="subunit">
    <text evidence="6">Component of the NOP7 complex, composed of ERB1, NOP7 and YTM1. Within the NOP7 complex ERB1 appears to interact directly with NOP7 and YTM1. The NOP7 complex also associates with the 66S pre-ribosome.</text>
</comment>
<dbReference type="PANTHER" id="PTHR12205">
    <property type="entry name" value="CENTROMERE/KINETOCHORE PROTEIN ZW10"/>
    <property type="match status" value="1"/>
</dbReference>
<dbReference type="PROSITE" id="PS50294">
    <property type="entry name" value="WD_REPEATS_REGION"/>
    <property type="match status" value="2"/>
</dbReference>
<dbReference type="InterPro" id="IPR028599">
    <property type="entry name" value="WDR12/Ytm1"/>
</dbReference>
<evidence type="ECO:0000256" key="6">
    <source>
        <dbReference type="HAMAP-Rule" id="MF_03029"/>
    </source>
</evidence>
<evidence type="ECO:0000256" key="4">
    <source>
        <dbReference type="ARBA" id="ARBA00022737"/>
    </source>
</evidence>
<dbReference type="SUPFAM" id="SSF50978">
    <property type="entry name" value="WD40 repeat-like"/>
    <property type="match status" value="1"/>
</dbReference>
<dbReference type="SMART" id="SM00320">
    <property type="entry name" value="WD40"/>
    <property type="match status" value="6"/>
</dbReference>
<keyword evidence="2 6" id="KW-0698">rRNA processing</keyword>
<feature type="compositionally biased region" description="Acidic residues" evidence="8">
    <location>
        <begin position="500"/>
        <end position="511"/>
    </location>
</feature>
<dbReference type="InterPro" id="IPR019775">
    <property type="entry name" value="WD40_repeat_CS"/>
</dbReference>
<dbReference type="GO" id="GO:0006888">
    <property type="term" value="P:endoplasmic reticulum to Golgi vesicle-mediated transport"/>
    <property type="evidence" value="ECO:0007669"/>
    <property type="project" value="TreeGrafter"/>
</dbReference>
<dbReference type="GO" id="GO:1990423">
    <property type="term" value="C:RZZ complex"/>
    <property type="evidence" value="ECO:0007669"/>
    <property type="project" value="TreeGrafter"/>
</dbReference>
<evidence type="ECO:0000256" key="1">
    <source>
        <dbReference type="ARBA" id="ARBA00022517"/>
    </source>
</evidence>
<sequence length="1268" mass="139584">MSSHTSAEDIGEALLNSVESGVFPQNEQVASASIFSYDEFLRLIYDAWEHKKNAIRLLSRHAAADIDGWLNQARKLRVEIEASIQKARRIAQQTQSGKDYTERIQDAASTTSFLHSELAYNVMVVTKTELFKDIMALLESVRRSVVDLESVDTHALDELAIGLKRLDDLGSFKKARVAGLLRTQADNLQASALSIVSKNWYNAISKDTTIREITIDRSRLLTDETVEALVKLDKLNMFIADLNYDLNHYIVGPCLVPTANGGPAFSLQFLSHSMRAVPSESVYTTHSAVKAVRDAHEVVLFLSTHLPHSVTRPLSKTLVLWISRRLIKYWLGPSIPLSLEEVQPFEKLLYHVRELIKYLDRLEWDGQEILTEFVNTAPDKWLSTRTADALAKVRRICASGLREKKAVERVETQMVSKGDAMLGEGEEKDDDWSGQWGEDDETSVASPAAETETLEEEDVSAWGIDDDDTLGETESGVDDRLGDIKSGVKPSGREEHSSEDVESWDWEEEETTTGGKSVIAQDSAEGKEVTLKERYFVSHVPDAIMDLVMEIVAEVALLNVANMIESAVTPATPGLYGIPSYIFALYRSVAERLYSDEKFAGNMLLYNDCLRLSDRLQVFLEEQKEADKKSTLQQHLKPSIMLQLDNDIEMLESFGNRAYGREMESQRMIIKDLLDNAQGFQSCTDAPFAAECDNAVSMTIDRIHEVKRQWKPVLSDSALLQSLGSLVSTAINKFITEVEDMPGIGVDESKKLAGYVKSMSSLSSLFVTEDQDMTKVYVPSWFKFQYLGEILESNLADIRYLWEEGELRLEMTVDEVVDLIEALFAESPHPLRRYALSSLVNNLLHNAKPIPFEFLINGQFLRTSIDEFLTQNGISAETTLNVEYTRALIPPLHVASFEHDDWVSAVDVLSGSSPAGGWAGGLQSGQERILSASYDGLLRVWNLSGDMIAISEPPNSGGRITSLKTAKWLSYKKVVAAGLDSVVRVYNYEEDTRALTPSLELYNHRWGISDVAVHGPSNRILSASGDTTISLFSGAAKDNPTAPASLLPTSTAASNKRQKLSKSDKTIPSRGALSALSGHASPVTSVIFKPDDPTVAYSTSQDHTLRTWDLPTSTCVDTRTTGHSLLSIAALQNINLLAAGTSARHITLLDPRASATQIAVMTLRGHLNAVAALDTDPHSEYGLVSGSHDGTCRIWDVRSVRPSAGETGQVGESVYVIERDGMGGKVKASGDGVKVFGVEWDRATGIVSAGEDKKVQINRGVGAGGSST</sequence>
<dbReference type="Gene3D" id="1.10.357.150">
    <property type="match status" value="1"/>
</dbReference>
<dbReference type="PROSITE" id="PS00678">
    <property type="entry name" value="WD_REPEATS_1"/>
    <property type="match status" value="2"/>
</dbReference>
<feature type="compositionally biased region" description="Acidic residues" evidence="8">
    <location>
        <begin position="424"/>
        <end position="442"/>
    </location>
</feature>
<feature type="repeat" description="WD" evidence="7">
    <location>
        <begin position="1163"/>
        <end position="1199"/>
    </location>
</feature>
<accession>A0A1Y2A1P0</accession>
<dbReference type="PROSITE" id="PS50082">
    <property type="entry name" value="WD_REPEATS_2"/>
    <property type="match status" value="2"/>
</dbReference>
<protein>
    <recommendedName>
        <fullName evidence="6">Ribosome biogenesis protein YTM1</fullName>
    </recommendedName>
</protein>